<reference evidence="10" key="1">
    <citation type="submission" date="2023-06" db="EMBL/GenBank/DDBJ databases">
        <title>Survivors Of The Sea: Transcriptome response of Skeletonema marinoi to long-term dormancy.</title>
        <authorList>
            <person name="Pinder M.I.M."/>
            <person name="Kourtchenko O."/>
            <person name="Robertson E.K."/>
            <person name="Larsson T."/>
            <person name="Maumus F."/>
            <person name="Osuna-Cruz C.M."/>
            <person name="Vancaester E."/>
            <person name="Stenow R."/>
            <person name="Vandepoele K."/>
            <person name="Ploug H."/>
            <person name="Bruchert V."/>
            <person name="Godhe A."/>
            <person name="Topel M."/>
        </authorList>
    </citation>
    <scope>NUCLEOTIDE SEQUENCE</scope>
    <source>
        <strain evidence="10">R05AC</strain>
    </source>
</reference>
<name>A0AAD8YJ47_9STRA</name>
<keyword evidence="4" id="KW-0677">Repeat</keyword>
<sequence>MIYVGVVLLVMFALLISDKIGADMVMLAALTACMAGQIITVQQGVAGFANVAVLTVMILFVVAAGIQLTGGLDWYMAKLLGRPNSVQGAQLRLMLPIAFISAFLNNTPVVVVMIPIVQKWCRTLSMPVGQLLVPLSFASILGGTCTLIGTSTNLVVYGLLQDNFPGEYDIGLFSLGQYGVPIAFVGMTYILVFAPCTLPGGLKEKERALPMDDGNILLGALMTQWSPAVGRTVKRSGLRDTGGVYLVSVYRASTGNVHRAVGPDFVLNVGDILYFTGMVKEFGKFCAENGLEVVTSENDAIARTDNQAAQSVLADEFDESAMAGKQVRFAASVKEESDPKQKFEGGPTSGRMIIDVDVMHTSKRRLSILGPEQDKLQSINKMTDAIRGFGQADSTEIITGLPKVVVAVDSQSLEDVVIVGINAADRPGLLLNISKGLHSVGLQLHHTEAAVILDRSVSVWRCEFIEDVRMEPEEMEESIMALLEKEVGAGAALSRGMPVIRVQVTDKSSLAGVSLADVDFMSRYKAAVMAVSKADGSKVEILRDVCFAPGDILVLQAKDDSPLLVRPPPDFYVESGTNKQYSAGLFRAVTPKISDNTSLFKSVAGKFQRIISHPNLEDLEANEEEEDDHFTVSYINDNNQVMVNAWRDLRVLFQEKKMMMLVMHHANT</sequence>
<keyword evidence="11" id="KW-1185">Reference proteome</keyword>
<feature type="transmembrane region" description="Helical" evidence="7">
    <location>
        <begin position="51"/>
        <end position="72"/>
    </location>
</feature>
<evidence type="ECO:0000256" key="6">
    <source>
        <dbReference type="ARBA" id="ARBA00023136"/>
    </source>
</evidence>
<dbReference type="InterPro" id="IPR036721">
    <property type="entry name" value="RCK_C_sf"/>
</dbReference>
<evidence type="ECO:0000256" key="1">
    <source>
        <dbReference type="ARBA" id="ARBA00004141"/>
    </source>
</evidence>
<comment type="caution">
    <text evidence="10">The sequence shown here is derived from an EMBL/GenBank/DDBJ whole genome shotgun (WGS) entry which is preliminary data.</text>
</comment>
<comment type="subcellular location">
    <subcellularLocation>
        <location evidence="1">Membrane</location>
        <topology evidence="1">Multi-pass membrane protein</topology>
    </subcellularLocation>
</comment>
<dbReference type="GO" id="GO:0006813">
    <property type="term" value="P:potassium ion transport"/>
    <property type="evidence" value="ECO:0007669"/>
    <property type="project" value="InterPro"/>
</dbReference>
<evidence type="ECO:0000256" key="8">
    <source>
        <dbReference type="SAM" id="SignalP"/>
    </source>
</evidence>
<organism evidence="10 11">
    <name type="scientific">Skeletonema marinoi</name>
    <dbReference type="NCBI Taxonomy" id="267567"/>
    <lineage>
        <taxon>Eukaryota</taxon>
        <taxon>Sar</taxon>
        <taxon>Stramenopiles</taxon>
        <taxon>Ochrophyta</taxon>
        <taxon>Bacillariophyta</taxon>
        <taxon>Coscinodiscophyceae</taxon>
        <taxon>Thalassiosirophycidae</taxon>
        <taxon>Thalassiosirales</taxon>
        <taxon>Skeletonemataceae</taxon>
        <taxon>Skeletonema</taxon>
        <taxon>Skeletonema marinoi-dohrnii complex</taxon>
    </lineage>
</organism>
<accession>A0AAD8YJ47</accession>
<dbReference type="InterPro" id="IPR004680">
    <property type="entry name" value="Cit_transptr-like_dom"/>
</dbReference>
<dbReference type="InterPro" id="IPR006037">
    <property type="entry name" value="RCK_C"/>
</dbReference>
<evidence type="ECO:0000256" key="4">
    <source>
        <dbReference type="ARBA" id="ARBA00022737"/>
    </source>
</evidence>
<dbReference type="PANTHER" id="PTHR43652:SF2">
    <property type="entry name" value="BASIC AMINO ACID ANTIPORTER YFCC-RELATED"/>
    <property type="match status" value="1"/>
</dbReference>
<dbReference type="Pfam" id="PF03600">
    <property type="entry name" value="CitMHS"/>
    <property type="match status" value="1"/>
</dbReference>
<evidence type="ECO:0000256" key="2">
    <source>
        <dbReference type="ARBA" id="ARBA00022448"/>
    </source>
</evidence>
<evidence type="ECO:0000256" key="3">
    <source>
        <dbReference type="ARBA" id="ARBA00022692"/>
    </source>
</evidence>
<evidence type="ECO:0000259" key="9">
    <source>
        <dbReference type="PROSITE" id="PS51202"/>
    </source>
</evidence>
<gene>
    <name evidence="10" type="ORF">QTG54_002849</name>
</gene>
<dbReference type="Pfam" id="PF02080">
    <property type="entry name" value="TrkA_C"/>
    <property type="match status" value="1"/>
</dbReference>
<dbReference type="PANTHER" id="PTHR43652">
    <property type="entry name" value="BASIC AMINO ACID ANTIPORTER YFCC-RELATED"/>
    <property type="match status" value="1"/>
</dbReference>
<dbReference type="PROSITE" id="PS51202">
    <property type="entry name" value="RCK_C"/>
    <property type="match status" value="1"/>
</dbReference>
<feature type="transmembrane region" description="Helical" evidence="7">
    <location>
        <begin position="93"/>
        <end position="117"/>
    </location>
</feature>
<evidence type="ECO:0000313" key="11">
    <source>
        <dbReference type="Proteomes" id="UP001224775"/>
    </source>
</evidence>
<feature type="domain" description="RCK C-terminal" evidence="9">
    <location>
        <begin position="204"/>
        <end position="291"/>
    </location>
</feature>
<dbReference type="AlphaFoldDB" id="A0AAD8YJ47"/>
<dbReference type="InterPro" id="IPR051679">
    <property type="entry name" value="DASS-Related_Transporters"/>
</dbReference>
<keyword evidence="6 7" id="KW-0472">Membrane</keyword>
<feature type="transmembrane region" description="Helical" evidence="7">
    <location>
        <begin position="137"/>
        <end position="160"/>
    </location>
</feature>
<feature type="signal peptide" evidence="8">
    <location>
        <begin position="1"/>
        <end position="22"/>
    </location>
</feature>
<keyword evidence="8" id="KW-0732">Signal</keyword>
<dbReference type="GO" id="GO:0008324">
    <property type="term" value="F:monoatomic cation transmembrane transporter activity"/>
    <property type="evidence" value="ECO:0007669"/>
    <property type="project" value="InterPro"/>
</dbReference>
<keyword evidence="2" id="KW-0813">Transport</keyword>
<proteinExistence type="predicted"/>
<dbReference type="Proteomes" id="UP001224775">
    <property type="component" value="Unassembled WGS sequence"/>
</dbReference>
<feature type="chain" id="PRO_5042037545" evidence="8">
    <location>
        <begin position="23"/>
        <end position="668"/>
    </location>
</feature>
<evidence type="ECO:0000313" key="10">
    <source>
        <dbReference type="EMBL" id="KAK1746242.1"/>
    </source>
</evidence>
<evidence type="ECO:0000256" key="7">
    <source>
        <dbReference type="SAM" id="Phobius"/>
    </source>
</evidence>
<dbReference type="EMBL" id="JATAAI010000004">
    <property type="protein sequence ID" value="KAK1746242.1"/>
    <property type="molecule type" value="Genomic_DNA"/>
</dbReference>
<dbReference type="GO" id="GO:0005886">
    <property type="term" value="C:plasma membrane"/>
    <property type="evidence" value="ECO:0007669"/>
    <property type="project" value="TreeGrafter"/>
</dbReference>
<protein>
    <submittedName>
        <fullName evidence="10">Citrate transporter</fullName>
    </submittedName>
</protein>
<keyword evidence="3 7" id="KW-0812">Transmembrane</keyword>
<keyword evidence="5 7" id="KW-1133">Transmembrane helix</keyword>
<evidence type="ECO:0000256" key="5">
    <source>
        <dbReference type="ARBA" id="ARBA00022989"/>
    </source>
</evidence>
<dbReference type="Gene3D" id="3.30.70.1450">
    <property type="entry name" value="Regulator of K+ conductance, C-terminal domain"/>
    <property type="match status" value="2"/>
</dbReference>
<feature type="transmembrane region" description="Helical" evidence="7">
    <location>
        <begin position="172"/>
        <end position="194"/>
    </location>
</feature>
<dbReference type="SUPFAM" id="SSF116726">
    <property type="entry name" value="TrkA C-terminal domain-like"/>
    <property type="match status" value="2"/>
</dbReference>